<dbReference type="HAMAP" id="MF_01006">
    <property type="entry name" value="Undec_diphosphatase"/>
    <property type="match status" value="1"/>
</dbReference>
<dbReference type="InterPro" id="IPR003824">
    <property type="entry name" value="UppP"/>
</dbReference>
<evidence type="ECO:0000256" key="15">
    <source>
        <dbReference type="ARBA" id="ARBA00032932"/>
    </source>
</evidence>
<evidence type="ECO:0000256" key="16">
    <source>
        <dbReference type="ARBA" id="ARBA00047594"/>
    </source>
</evidence>
<feature type="transmembrane region" description="Helical" evidence="17">
    <location>
        <begin position="95"/>
        <end position="113"/>
    </location>
</feature>
<dbReference type="eggNOG" id="COG1968">
    <property type="taxonomic scope" value="Bacteria"/>
</dbReference>
<keyword evidence="10 17" id="KW-1133">Transmembrane helix</keyword>
<dbReference type="Pfam" id="PF02673">
    <property type="entry name" value="BacA"/>
    <property type="match status" value="1"/>
</dbReference>
<evidence type="ECO:0000313" key="18">
    <source>
        <dbReference type="EMBL" id="KRL61785.1"/>
    </source>
</evidence>
<keyword evidence="9 17" id="KW-0573">Peptidoglycan synthesis</keyword>
<comment type="subcellular location">
    <subcellularLocation>
        <location evidence="1 17">Cell membrane</location>
        <topology evidence="1 17">Multi-pass membrane protein</topology>
    </subcellularLocation>
</comment>
<evidence type="ECO:0000256" key="1">
    <source>
        <dbReference type="ARBA" id="ARBA00004651"/>
    </source>
</evidence>
<comment type="caution">
    <text evidence="18">The sequence shown here is derived from an EMBL/GenBank/DDBJ whole genome shotgun (WGS) entry which is preliminary data.</text>
</comment>
<keyword evidence="5 17" id="KW-1003">Cell membrane</keyword>
<comment type="miscellaneous">
    <text evidence="17">Bacitracin is thought to be involved in the inhibition of peptidoglycan synthesis by sequestering undecaprenyl diphosphate, thereby reducing the pool of lipid carrier available.</text>
</comment>
<dbReference type="AlphaFoldDB" id="A0A0R1RZB2"/>
<evidence type="ECO:0000256" key="6">
    <source>
        <dbReference type="ARBA" id="ARBA00022692"/>
    </source>
</evidence>
<name>A0A0R1RZB2_9LACO</name>
<evidence type="ECO:0000256" key="8">
    <source>
        <dbReference type="ARBA" id="ARBA00022960"/>
    </source>
</evidence>
<dbReference type="EC" id="3.6.1.27" evidence="3 17"/>
<dbReference type="GO" id="GO:0008360">
    <property type="term" value="P:regulation of cell shape"/>
    <property type="evidence" value="ECO:0007669"/>
    <property type="project" value="UniProtKB-KW"/>
</dbReference>
<accession>A0A0R1RZB2</accession>
<evidence type="ECO:0000256" key="2">
    <source>
        <dbReference type="ARBA" id="ARBA00010621"/>
    </source>
</evidence>
<proteinExistence type="inferred from homology"/>
<dbReference type="RefSeq" id="WP_035439187.1">
    <property type="nucleotide sequence ID" value="NZ_AZEX01000006.1"/>
</dbReference>
<keyword evidence="6 17" id="KW-0812">Transmembrane</keyword>
<feature type="transmembrane region" description="Helical" evidence="17">
    <location>
        <begin position="125"/>
        <end position="143"/>
    </location>
</feature>
<dbReference type="GO" id="GO:0005886">
    <property type="term" value="C:plasma membrane"/>
    <property type="evidence" value="ECO:0007669"/>
    <property type="project" value="UniProtKB-SubCell"/>
</dbReference>
<comment type="similarity">
    <text evidence="2 17">Belongs to the UppP family.</text>
</comment>
<evidence type="ECO:0000256" key="11">
    <source>
        <dbReference type="ARBA" id="ARBA00023136"/>
    </source>
</evidence>
<evidence type="ECO:0000256" key="9">
    <source>
        <dbReference type="ARBA" id="ARBA00022984"/>
    </source>
</evidence>
<gene>
    <name evidence="17" type="primary">uppP</name>
    <name evidence="18" type="ORF">FC69_GL002010</name>
</gene>
<dbReference type="GO" id="GO:0009252">
    <property type="term" value="P:peptidoglycan biosynthetic process"/>
    <property type="evidence" value="ECO:0007669"/>
    <property type="project" value="UniProtKB-KW"/>
</dbReference>
<dbReference type="NCBIfam" id="NF001391">
    <property type="entry name" value="PRK00281.1-5"/>
    <property type="match status" value="1"/>
</dbReference>
<evidence type="ECO:0000256" key="10">
    <source>
        <dbReference type="ARBA" id="ARBA00022989"/>
    </source>
</evidence>
<keyword evidence="12 17" id="KW-0046">Antibiotic resistance</keyword>
<comment type="function">
    <text evidence="17">Catalyzes the dephosphorylation of undecaprenyl diphosphate (UPP). Confers resistance to bacitracin.</text>
</comment>
<dbReference type="STRING" id="1423747.FC69_GL002010"/>
<dbReference type="PANTHER" id="PTHR30622">
    <property type="entry name" value="UNDECAPRENYL-DIPHOSPHATASE"/>
    <property type="match status" value="1"/>
</dbReference>
<evidence type="ECO:0000256" key="3">
    <source>
        <dbReference type="ARBA" id="ARBA00012374"/>
    </source>
</evidence>
<dbReference type="GO" id="GO:0050380">
    <property type="term" value="F:undecaprenyl-diphosphatase activity"/>
    <property type="evidence" value="ECO:0007669"/>
    <property type="project" value="UniProtKB-UniRule"/>
</dbReference>
<keyword evidence="13 17" id="KW-0961">Cell wall biogenesis/degradation</keyword>
<dbReference type="Proteomes" id="UP000051264">
    <property type="component" value="Unassembled WGS sequence"/>
</dbReference>
<dbReference type="NCBIfam" id="NF001390">
    <property type="entry name" value="PRK00281.1-4"/>
    <property type="match status" value="1"/>
</dbReference>
<protein>
    <recommendedName>
        <fullName evidence="4 17">Undecaprenyl-diphosphatase</fullName>
        <ecNumber evidence="3 17">3.6.1.27</ecNumber>
    </recommendedName>
    <alternativeName>
        <fullName evidence="15 17">Bacitracin resistance protein</fullName>
    </alternativeName>
    <alternativeName>
        <fullName evidence="14 17">Undecaprenyl pyrophosphate phosphatase</fullName>
    </alternativeName>
</protein>
<feature type="transmembrane region" description="Helical" evidence="17">
    <location>
        <begin position="267"/>
        <end position="283"/>
    </location>
</feature>
<feature type="transmembrane region" description="Helical" evidence="17">
    <location>
        <begin position="181"/>
        <end position="198"/>
    </location>
</feature>
<keyword evidence="7 17" id="KW-0378">Hydrolase</keyword>
<keyword evidence="8 17" id="KW-0133">Cell shape</keyword>
<comment type="catalytic activity">
    <reaction evidence="16 17">
        <text>di-trans,octa-cis-undecaprenyl diphosphate + H2O = di-trans,octa-cis-undecaprenyl phosphate + phosphate + H(+)</text>
        <dbReference type="Rhea" id="RHEA:28094"/>
        <dbReference type="ChEBI" id="CHEBI:15377"/>
        <dbReference type="ChEBI" id="CHEBI:15378"/>
        <dbReference type="ChEBI" id="CHEBI:43474"/>
        <dbReference type="ChEBI" id="CHEBI:58405"/>
        <dbReference type="ChEBI" id="CHEBI:60392"/>
        <dbReference type="EC" id="3.6.1.27"/>
    </reaction>
</comment>
<keyword evidence="11 17" id="KW-0472">Membrane</keyword>
<dbReference type="GO" id="GO:0046677">
    <property type="term" value="P:response to antibiotic"/>
    <property type="evidence" value="ECO:0007669"/>
    <property type="project" value="UniProtKB-UniRule"/>
</dbReference>
<evidence type="ECO:0000256" key="13">
    <source>
        <dbReference type="ARBA" id="ARBA00023316"/>
    </source>
</evidence>
<evidence type="ECO:0000313" key="19">
    <source>
        <dbReference type="Proteomes" id="UP000051264"/>
    </source>
</evidence>
<feature type="transmembrane region" description="Helical" evidence="17">
    <location>
        <begin position="234"/>
        <end position="255"/>
    </location>
</feature>
<dbReference type="PATRIC" id="fig|1423747.3.peg.2044"/>
<evidence type="ECO:0000256" key="14">
    <source>
        <dbReference type="ARBA" id="ARBA00032707"/>
    </source>
</evidence>
<organism evidence="18 19">
    <name type="scientific">Latilactobacillus fuchuensis DSM 14340 = JCM 11249</name>
    <dbReference type="NCBI Taxonomy" id="1423747"/>
    <lineage>
        <taxon>Bacteria</taxon>
        <taxon>Bacillati</taxon>
        <taxon>Bacillota</taxon>
        <taxon>Bacilli</taxon>
        <taxon>Lactobacillales</taxon>
        <taxon>Lactobacillaceae</taxon>
        <taxon>Latilactobacillus</taxon>
    </lineage>
</organism>
<evidence type="ECO:0000256" key="4">
    <source>
        <dbReference type="ARBA" id="ARBA00021581"/>
    </source>
</evidence>
<dbReference type="EMBL" id="AZEX01000006">
    <property type="protein sequence ID" value="KRL61785.1"/>
    <property type="molecule type" value="Genomic_DNA"/>
</dbReference>
<evidence type="ECO:0000256" key="17">
    <source>
        <dbReference type="HAMAP-Rule" id="MF_01006"/>
    </source>
</evidence>
<evidence type="ECO:0000256" key="12">
    <source>
        <dbReference type="ARBA" id="ARBA00023251"/>
    </source>
</evidence>
<sequence>MIYEGKSVVFTLNVIKTIILGIVEGFTEWLPISSTGHLVLVGSVLKMDETKAFMDMFNYVIQFGAILAVVVLFFHKLNPFSPRKTGLEQKQTWTLWSKVVIAVIPSVVIGFPLNDWMDAHLMNNWVVASMLILYGILFIVIENRNKSVTPKFTDLNTLPYLTAFWIGCFQALSIIPGTSRSGATILGAIIIGTSRFVGAEFSFFMAIPTMVGVSVLKVGKFFYEGNTFTGDQTIILLIGMVVSFIISIVSIKFLMDYIKKHDFKVFGWYRIILGLSVLGAMLFA</sequence>
<evidence type="ECO:0000256" key="7">
    <source>
        <dbReference type="ARBA" id="ARBA00022801"/>
    </source>
</evidence>
<feature type="transmembrane region" description="Helical" evidence="17">
    <location>
        <begin position="56"/>
        <end position="74"/>
    </location>
</feature>
<dbReference type="GO" id="GO:0071555">
    <property type="term" value="P:cell wall organization"/>
    <property type="evidence" value="ECO:0007669"/>
    <property type="project" value="UniProtKB-KW"/>
</dbReference>
<reference evidence="18 19" key="1">
    <citation type="journal article" date="2015" name="Genome Announc.">
        <title>Expanding the biotechnology potential of lactobacilli through comparative genomics of 213 strains and associated genera.</title>
        <authorList>
            <person name="Sun Z."/>
            <person name="Harris H.M."/>
            <person name="McCann A."/>
            <person name="Guo C."/>
            <person name="Argimon S."/>
            <person name="Zhang W."/>
            <person name="Yang X."/>
            <person name="Jeffery I.B."/>
            <person name="Cooney J.C."/>
            <person name="Kagawa T.F."/>
            <person name="Liu W."/>
            <person name="Song Y."/>
            <person name="Salvetti E."/>
            <person name="Wrobel A."/>
            <person name="Rasinkangas P."/>
            <person name="Parkhill J."/>
            <person name="Rea M.C."/>
            <person name="O'Sullivan O."/>
            <person name="Ritari J."/>
            <person name="Douillard F.P."/>
            <person name="Paul Ross R."/>
            <person name="Yang R."/>
            <person name="Briner A.E."/>
            <person name="Felis G.E."/>
            <person name="de Vos W.M."/>
            <person name="Barrangou R."/>
            <person name="Klaenhammer T.R."/>
            <person name="Caufield P.W."/>
            <person name="Cui Y."/>
            <person name="Zhang H."/>
            <person name="O'Toole P.W."/>
        </authorList>
    </citation>
    <scope>NUCLEOTIDE SEQUENCE [LARGE SCALE GENOMIC DNA]</scope>
    <source>
        <strain evidence="18 19">DSM 14340</strain>
    </source>
</reference>
<evidence type="ECO:0000256" key="5">
    <source>
        <dbReference type="ARBA" id="ARBA00022475"/>
    </source>
</evidence>
<dbReference type="PANTHER" id="PTHR30622:SF3">
    <property type="entry name" value="UNDECAPRENYL-DIPHOSPHATASE"/>
    <property type="match status" value="1"/>
</dbReference>